<dbReference type="Pfam" id="PF02055">
    <property type="entry name" value="Glyco_hydro_30"/>
    <property type="match status" value="1"/>
</dbReference>
<dbReference type="PANTHER" id="PTHR11069:SF23">
    <property type="entry name" value="LYSOSOMAL ACID GLUCOSYLCERAMIDASE"/>
    <property type="match status" value="1"/>
</dbReference>
<organism evidence="9 10">
    <name type="scientific">Porites lobata</name>
    <dbReference type="NCBI Taxonomy" id="104759"/>
    <lineage>
        <taxon>Eukaryota</taxon>
        <taxon>Metazoa</taxon>
        <taxon>Cnidaria</taxon>
        <taxon>Anthozoa</taxon>
        <taxon>Hexacorallia</taxon>
        <taxon>Scleractinia</taxon>
        <taxon>Fungiina</taxon>
        <taxon>Poritidae</taxon>
        <taxon>Porites</taxon>
    </lineage>
</organism>
<dbReference type="SUPFAM" id="SSF51445">
    <property type="entry name" value="(Trans)glycosidases"/>
    <property type="match status" value="1"/>
</dbReference>
<evidence type="ECO:0000313" key="10">
    <source>
        <dbReference type="Proteomes" id="UP001159405"/>
    </source>
</evidence>
<dbReference type="InterPro" id="IPR033453">
    <property type="entry name" value="Glyco_hydro_30_TIM-barrel"/>
</dbReference>
<feature type="signal peptide" evidence="7">
    <location>
        <begin position="1"/>
        <end position="36"/>
    </location>
</feature>
<keyword evidence="5 6" id="KW-0378">Hydrolase</keyword>
<accession>A0ABN8N6A8</accession>
<comment type="catalytic activity">
    <reaction evidence="1">
        <text>a beta-D-glucosyl-(1&lt;-&gt;1')-N-acylsphing-4-enine + H2O = an N-acylsphing-4-enine + D-glucose</text>
        <dbReference type="Rhea" id="RHEA:13269"/>
        <dbReference type="ChEBI" id="CHEBI:4167"/>
        <dbReference type="ChEBI" id="CHEBI:15377"/>
        <dbReference type="ChEBI" id="CHEBI:22801"/>
        <dbReference type="ChEBI" id="CHEBI:52639"/>
        <dbReference type="EC" id="3.2.1.45"/>
    </reaction>
    <physiologicalReaction direction="left-to-right" evidence="1">
        <dbReference type="Rhea" id="RHEA:13270"/>
    </physiologicalReaction>
</comment>
<proteinExistence type="inferred from homology"/>
<gene>
    <name evidence="9" type="ORF">PLOB_00001034</name>
</gene>
<comment type="similarity">
    <text evidence="2 6">Belongs to the glycosyl hydrolase 30 family.</text>
</comment>
<dbReference type="PANTHER" id="PTHR11069">
    <property type="entry name" value="GLUCOSYLCERAMIDASE"/>
    <property type="match status" value="1"/>
</dbReference>
<keyword evidence="6" id="KW-0746">Sphingolipid metabolism</keyword>
<dbReference type="PRINTS" id="PR00843">
    <property type="entry name" value="GLHYDRLASE30"/>
</dbReference>
<evidence type="ECO:0000256" key="4">
    <source>
        <dbReference type="ARBA" id="ARBA00022729"/>
    </source>
</evidence>
<dbReference type="EC" id="3.2.1.45" evidence="3 6"/>
<evidence type="ECO:0000256" key="1">
    <source>
        <dbReference type="ARBA" id="ARBA00001013"/>
    </source>
</evidence>
<dbReference type="InterPro" id="IPR017853">
    <property type="entry name" value="GH"/>
</dbReference>
<keyword evidence="6" id="KW-0326">Glycosidase</keyword>
<sequence length="449" mass="49872">MPGDICSLAIMASLARGKKTGNLLLLPLFLSFFASAVNFSPPKYSACHSKHFGYDGTVCVCSDELECDSFSEGSPLSHGEYAVYTSSKAGDRFSLRTGKIQSDSEGSPPLAEEAELTFTVNQSEIFQTILGFGGAFTDAAGINIFNISSTLQEKLISSYFSEDGIEYSIGRIPMASCDFSTYPYSYDDHEGDFEMQNFSLAKEDFSLKLPVMISAIKMSKRNIRFFGSPWAAPAWMKTNEKMQGPGELKGVAGDKYHKAWALYFVKFIKAYEKNGVKIWGLTVENEPSTGFIPGYSFQCMGFTPEMERDFVKEDLGPTLAKLGYSNVTLMMLDDARLFVHSWTEIMLDDPQTAKYIAGIALHWYNEQNTSPDVLTAAHKKFPNHFFLNTEACTGWTGPPSERGVHLGEWSRGSNYSHSIIEVCKQSPATLSPYLPRKSVPLSPLWVLPW</sequence>
<evidence type="ECO:0000256" key="2">
    <source>
        <dbReference type="ARBA" id="ARBA00005382"/>
    </source>
</evidence>
<keyword evidence="10" id="KW-1185">Reference proteome</keyword>
<evidence type="ECO:0000256" key="3">
    <source>
        <dbReference type="ARBA" id="ARBA00012658"/>
    </source>
</evidence>
<evidence type="ECO:0000256" key="7">
    <source>
        <dbReference type="SAM" id="SignalP"/>
    </source>
</evidence>
<evidence type="ECO:0000313" key="9">
    <source>
        <dbReference type="EMBL" id="CAH3042632.1"/>
    </source>
</evidence>
<dbReference type="EMBL" id="CALNXK010000010">
    <property type="protein sequence ID" value="CAH3042632.1"/>
    <property type="molecule type" value="Genomic_DNA"/>
</dbReference>
<dbReference type="InterPro" id="IPR001139">
    <property type="entry name" value="Glyco_hydro_30"/>
</dbReference>
<keyword evidence="6" id="KW-0443">Lipid metabolism</keyword>
<evidence type="ECO:0000259" key="8">
    <source>
        <dbReference type="Pfam" id="PF02055"/>
    </source>
</evidence>
<reference evidence="9 10" key="1">
    <citation type="submission" date="2022-05" db="EMBL/GenBank/DDBJ databases">
        <authorList>
            <consortium name="Genoscope - CEA"/>
            <person name="William W."/>
        </authorList>
    </citation>
    <scope>NUCLEOTIDE SEQUENCE [LARGE SCALE GENOMIC DNA]</scope>
</reference>
<name>A0ABN8N6A8_9CNID</name>
<evidence type="ECO:0000256" key="5">
    <source>
        <dbReference type="ARBA" id="ARBA00022801"/>
    </source>
</evidence>
<keyword evidence="4 7" id="KW-0732">Signal</keyword>
<evidence type="ECO:0000256" key="6">
    <source>
        <dbReference type="RuleBase" id="RU361188"/>
    </source>
</evidence>
<dbReference type="Proteomes" id="UP001159405">
    <property type="component" value="Unassembled WGS sequence"/>
</dbReference>
<feature type="domain" description="Glycosyl hydrolase family 30 TIM-barrel" evidence="8">
    <location>
        <begin position="129"/>
        <end position="421"/>
    </location>
</feature>
<dbReference type="Gene3D" id="3.20.20.80">
    <property type="entry name" value="Glycosidases"/>
    <property type="match status" value="1"/>
</dbReference>
<protein>
    <recommendedName>
        <fullName evidence="3 6">Glucosylceramidase</fullName>
        <ecNumber evidence="3 6">3.2.1.45</ecNumber>
    </recommendedName>
</protein>
<feature type="chain" id="PRO_5045469726" description="Glucosylceramidase" evidence="7">
    <location>
        <begin position="37"/>
        <end position="449"/>
    </location>
</feature>
<dbReference type="SUPFAM" id="SSF51011">
    <property type="entry name" value="Glycosyl hydrolase domain"/>
    <property type="match status" value="1"/>
</dbReference>
<comment type="caution">
    <text evidence="9">The sequence shown here is derived from an EMBL/GenBank/DDBJ whole genome shotgun (WGS) entry which is preliminary data.</text>
</comment>